<comment type="subcellular location">
    <subcellularLocation>
        <location evidence="1">Periplasm</location>
    </subcellularLocation>
</comment>
<dbReference type="GO" id="GO:0042597">
    <property type="term" value="C:periplasmic space"/>
    <property type="evidence" value="ECO:0007669"/>
    <property type="project" value="UniProtKB-SubCell"/>
</dbReference>
<proteinExistence type="inferred from homology"/>
<evidence type="ECO:0000256" key="3">
    <source>
        <dbReference type="ARBA" id="ARBA00022729"/>
    </source>
</evidence>
<dbReference type="AlphaFoldDB" id="E6PLI1"/>
<evidence type="ECO:0000256" key="4">
    <source>
        <dbReference type="ARBA" id="ARBA00022764"/>
    </source>
</evidence>
<keyword evidence="3" id="KW-0732">Signal</keyword>
<reference evidence="6" key="1">
    <citation type="submission" date="2009-10" db="EMBL/GenBank/DDBJ databases">
        <title>Diversity of trophic interactions inside an arsenic-rich microbial ecosystem.</title>
        <authorList>
            <person name="Bertin P.N."/>
            <person name="Heinrich-Salmeron A."/>
            <person name="Pelletier E."/>
            <person name="Goulhen-Chollet F."/>
            <person name="Arsene-Ploetze F."/>
            <person name="Gallien S."/>
            <person name="Calteau A."/>
            <person name="Vallenet D."/>
            <person name="Casiot C."/>
            <person name="Chane-Woon-Ming B."/>
            <person name="Giloteaux L."/>
            <person name="Barakat M."/>
            <person name="Bonnefoy V."/>
            <person name="Bruneel O."/>
            <person name="Chandler M."/>
            <person name="Cleiss J."/>
            <person name="Duran R."/>
            <person name="Elbaz-Poulichet F."/>
            <person name="Fonknechten N."/>
            <person name="Lauga B."/>
            <person name="Mornico D."/>
            <person name="Ortet P."/>
            <person name="Schaeffer C."/>
            <person name="Siguier P."/>
            <person name="Alexander Thil Smith A."/>
            <person name="Van Dorsselaer A."/>
            <person name="Weissenbach J."/>
            <person name="Medigue C."/>
            <person name="Le Paslier D."/>
        </authorList>
    </citation>
    <scope>NUCLEOTIDE SEQUENCE</scope>
</reference>
<dbReference type="PANTHER" id="PTHR36842:SF1">
    <property type="entry name" value="PROTEIN TOLB"/>
    <property type="match status" value="1"/>
</dbReference>
<dbReference type="EMBL" id="CABM01000011">
    <property type="protein sequence ID" value="CBH95782.1"/>
    <property type="molecule type" value="Genomic_DNA"/>
</dbReference>
<dbReference type="InterPro" id="IPR014167">
    <property type="entry name" value="Tol-Pal_TolB"/>
</dbReference>
<dbReference type="InterPro" id="IPR011042">
    <property type="entry name" value="6-blade_b-propeller_TolB-like"/>
</dbReference>
<sequence>MKRRHLLTAPLAYVTNILARPSLALSGLGAAATLGLPKLAQAQFKIDVSGIGATQIPVGIAPFKGQDSCPQPIADIVRADLTRSGQFRTTNLGGAVLTEQGPPNYAAWRTQALEAVAGGSITPEGPNRWMIRFRLWDAVKQADMGGEIYQVVTGDLRLAAHRIADFIYQKLTGQRGVFATRIAYISKAGQHNFALIVADSDGENARTALRSREPLLSPAWAPDGGSLAYVSFETGKPVVFIQDIRNGARRMLANFKGTNSAPAFSPDGRTMAVVLTLTGRSQIYLMPSSGGQPRQLMRSGSIDTEPVFAPDGKSIYFVSDRDGSPQIYVVGLDGSGVRRLTFSGGYNVSPAISADGKNLAYVSQQGNNFQLWLQDLASGNTRPLGNGTDDGHPSFAPNGQILLYSAHEGGSEVLKTVSLDGSVRTTLAAAGLQVREPSWGPWTPGN</sequence>
<evidence type="ECO:0000256" key="2">
    <source>
        <dbReference type="ARBA" id="ARBA00009820"/>
    </source>
</evidence>
<feature type="domain" description="TolB N-terminal" evidence="5">
    <location>
        <begin position="45"/>
        <end position="143"/>
    </location>
</feature>
<name>E6PLI1_9ZZZZ</name>
<dbReference type="InterPro" id="IPR007195">
    <property type="entry name" value="TolB_N"/>
</dbReference>
<dbReference type="NCBIfam" id="TIGR02800">
    <property type="entry name" value="propeller_TolB"/>
    <property type="match status" value="1"/>
</dbReference>
<dbReference type="SUPFAM" id="SSF52964">
    <property type="entry name" value="TolB, N-terminal domain"/>
    <property type="match status" value="1"/>
</dbReference>
<dbReference type="Pfam" id="PF04052">
    <property type="entry name" value="TolB_N"/>
    <property type="match status" value="1"/>
</dbReference>
<evidence type="ECO:0000256" key="1">
    <source>
        <dbReference type="ARBA" id="ARBA00004418"/>
    </source>
</evidence>
<evidence type="ECO:0000259" key="5">
    <source>
        <dbReference type="Pfam" id="PF04052"/>
    </source>
</evidence>
<dbReference type="HAMAP" id="MF_00671">
    <property type="entry name" value="TolB"/>
    <property type="match status" value="1"/>
</dbReference>
<dbReference type="PANTHER" id="PTHR36842">
    <property type="entry name" value="PROTEIN TOLB HOMOLOG"/>
    <property type="match status" value="1"/>
</dbReference>
<evidence type="ECO:0000313" key="6">
    <source>
        <dbReference type="EMBL" id="CBH95782.1"/>
    </source>
</evidence>
<dbReference type="Gene3D" id="3.40.50.10070">
    <property type="entry name" value="TolB, N-terminal domain"/>
    <property type="match status" value="1"/>
</dbReference>
<comment type="caution">
    <text evidence="6">The sequence shown here is derived from an EMBL/GenBank/DDBJ whole genome shotgun (WGS) entry which is preliminary data.</text>
</comment>
<protein>
    <recommendedName>
        <fullName evidence="5">TolB N-terminal domain-containing protein</fullName>
    </recommendedName>
</protein>
<gene>
    <name evidence="6" type="ORF">CARN2_2049</name>
</gene>
<accession>E6PLI1</accession>
<keyword evidence="4" id="KW-0574">Periplasm</keyword>
<comment type="similarity">
    <text evidence="2">Belongs to the TolB family.</text>
</comment>
<dbReference type="Gene3D" id="2.120.10.30">
    <property type="entry name" value="TolB, C-terminal domain"/>
    <property type="match status" value="1"/>
</dbReference>
<dbReference type="SUPFAM" id="SSF69304">
    <property type="entry name" value="Tricorn protease N-terminal domain"/>
    <property type="match status" value="1"/>
</dbReference>
<organism evidence="6">
    <name type="scientific">mine drainage metagenome</name>
    <dbReference type="NCBI Taxonomy" id="410659"/>
    <lineage>
        <taxon>unclassified sequences</taxon>
        <taxon>metagenomes</taxon>
        <taxon>ecological metagenomes</taxon>
    </lineage>
</organism>
<dbReference type="Pfam" id="PF07676">
    <property type="entry name" value="PD40"/>
    <property type="match status" value="5"/>
</dbReference>
<dbReference type="GO" id="GO:0017038">
    <property type="term" value="P:protein import"/>
    <property type="evidence" value="ECO:0007669"/>
    <property type="project" value="InterPro"/>
</dbReference>
<dbReference type="InterPro" id="IPR011659">
    <property type="entry name" value="WD40"/>
</dbReference>